<accession>A0A948S156</accession>
<comment type="caution">
    <text evidence="2">The sequence shown here is derived from an EMBL/GenBank/DDBJ whole genome shotgun (WGS) entry which is preliminary data.</text>
</comment>
<evidence type="ECO:0000256" key="1">
    <source>
        <dbReference type="SAM" id="SignalP"/>
    </source>
</evidence>
<dbReference type="EMBL" id="JAHJDP010000118">
    <property type="protein sequence ID" value="MBU2693284.1"/>
    <property type="molecule type" value="Genomic_DNA"/>
</dbReference>
<feature type="signal peptide" evidence="1">
    <location>
        <begin position="1"/>
        <end position="25"/>
    </location>
</feature>
<feature type="chain" id="PRO_5037259799" evidence="1">
    <location>
        <begin position="26"/>
        <end position="167"/>
    </location>
</feature>
<reference evidence="2" key="1">
    <citation type="submission" date="2021-05" db="EMBL/GenBank/DDBJ databases">
        <title>Energy efficiency and biological interactions define the core microbiome of deep oligotrophic groundwater.</title>
        <authorList>
            <person name="Mehrshad M."/>
            <person name="Lopez-Fernandez M."/>
            <person name="Bell E."/>
            <person name="Bernier-Latmani R."/>
            <person name="Bertilsson S."/>
            <person name="Dopson M."/>
        </authorList>
    </citation>
    <scope>NUCLEOTIDE SEQUENCE</scope>
    <source>
        <strain evidence="2">Modern_marine.mb.64</strain>
    </source>
</reference>
<keyword evidence="1" id="KW-0732">Signal</keyword>
<proteinExistence type="predicted"/>
<sequence>MKRQFLVRSAAVVLCSVLVGALAPALVCSQEECEDQIFAWAVGDTILVKHAGAFYNCCAVVVVAMETPEPFAVDFLETETLPMGPCDCMCCFDLDMWGFGFEPGHYTVRVWNDTRTVLYGEAEVDVHGDLLTSAGFGGYVQSGCLNNSGVGGDKKDTTWGLIKSMYE</sequence>
<evidence type="ECO:0000313" key="3">
    <source>
        <dbReference type="Proteomes" id="UP000777784"/>
    </source>
</evidence>
<organism evidence="2 3">
    <name type="scientific">Eiseniibacteriota bacterium</name>
    <dbReference type="NCBI Taxonomy" id="2212470"/>
    <lineage>
        <taxon>Bacteria</taxon>
        <taxon>Candidatus Eiseniibacteriota</taxon>
    </lineage>
</organism>
<protein>
    <submittedName>
        <fullName evidence="2">Uncharacterized protein</fullName>
    </submittedName>
</protein>
<gene>
    <name evidence="2" type="ORF">KJ970_20390</name>
</gene>
<dbReference type="AlphaFoldDB" id="A0A948S156"/>
<evidence type="ECO:0000313" key="2">
    <source>
        <dbReference type="EMBL" id="MBU2693284.1"/>
    </source>
</evidence>
<dbReference type="Proteomes" id="UP000777784">
    <property type="component" value="Unassembled WGS sequence"/>
</dbReference>
<name>A0A948S156_UNCEI</name>